<evidence type="ECO:0000256" key="4">
    <source>
        <dbReference type="ARBA" id="ARBA00022786"/>
    </source>
</evidence>
<evidence type="ECO:0000256" key="2">
    <source>
        <dbReference type="ARBA" id="ARBA00022499"/>
    </source>
</evidence>
<dbReference type="PIRSF" id="PIRSF037379">
    <property type="entry name" value="Ubiquitin-related_modifier_1"/>
    <property type="match status" value="1"/>
</dbReference>
<dbReference type="Pfam" id="PF09138">
    <property type="entry name" value="Urm1"/>
    <property type="match status" value="1"/>
</dbReference>
<feature type="modified residue" description="1-thioglycine" evidence="5">
    <location>
        <position position="104"/>
    </location>
</feature>
<evidence type="ECO:0000313" key="7">
    <source>
        <dbReference type="EMBL" id="KAG5652071.1"/>
    </source>
</evidence>
<protein>
    <recommendedName>
        <fullName evidence="5 6">Ubiquitin-related modifier 1</fullName>
    </recommendedName>
</protein>
<dbReference type="GO" id="GO:0002098">
    <property type="term" value="P:tRNA wobble uridine modification"/>
    <property type="evidence" value="ECO:0007669"/>
    <property type="project" value="UniProtKB-UniRule"/>
</dbReference>
<comment type="subcellular location">
    <subcellularLocation>
        <location evidence="5 6">Cytoplasm</location>
    </subcellularLocation>
</comment>
<dbReference type="Proteomes" id="UP000717328">
    <property type="component" value="Unassembled WGS sequence"/>
</dbReference>
<dbReference type="GO" id="GO:0032447">
    <property type="term" value="P:protein urmylation"/>
    <property type="evidence" value="ECO:0007669"/>
    <property type="project" value="UniProtKB-UniRule"/>
</dbReference>
<evidence type="ECO:0000256" key="1">
    <source>
        <dbReference type="ARBA" id="ARBA00022490"/>
    </source>
</evidence>
<keyword evidence="2 5" id="KW-1017">Isopeptide bond</keyword>
<dbReference type="Gene3D" id="3.10.20.30">
    <property type="match status" value="1"/>
</dbReference>
<comment type="similarity">
    <text evidence="5 6">Belongs to the URM1 family.</text>
</comment>
<dbReference type="InterPro" id="IPR016155">
    <property type="entry name" value="Mopterin_synth/thiamin_S_b"/>
</dbReference>
<evidence type="ECO:0000256" key="6">
    <source>
        <dbReference type="RuleBase" id="RU361182"/>
    </source>
</evidence>
<dbReference type="InterPro" id="IPR015221">
    <property type="entry name" value="Urm1"/>
</dbReference>
<keyword evidence="1 5" id="KW-0963">Cytoplasm</keyword>
<evidence type="ECO:0000256" key="3">
    <source>
        <dbReference type="ARBA" id="ARBA00022694"/>
    </source>
</evidence>
<comment type="caution">
    <text evidence="7">The sequence shown here is derived from an EMBL/GenBank/DDBJ whole genome shotgun (WGS) entry which is preliminary data.</text>
</comment>
<dbReference type="CDD" id="cd01764">
    <property type="entry name" value="Ubl_Urm1"/>
    <property type="match status" value="1"/>
</dbReference>
<dbReference type="GO" id="GO:0005829">
    <property type="term" value="C:cytosol"/>
    <property type="evidence" value="ECO:0007669"/>
    <property type="project" value="UniProtKB-UniRule"/>
</dbReference>
<evidence type="ECO:0000256" key="5">
    <source>
        <dbReference type="HAMAP-Rule" id="MF_03048"/>
    </source>
</evidence>
<organism evidence="7 8">
    <name type="scientific">Sphagnurus paluster</name>
    <dbReference type="NCBI Taxonomy" id="117069"/>
    <lineage>
        <taxon>Eukaryota</taxon>
        <taxon>Fungi</taxon>
        <taxon>Dikarya</taxon>
        <taxon>Basidiomycota</taxon>
        <taxon>Agaricomycotina</taxon>
        <taxon>Agaricomycetes</taxon>
        <taxon>Agaricomycetidae</taxon>
        <taxon>Agaricales</taxon>
        <taxon>Tricholomatineae</taxon>
        <taxon>Lyophyllaceae</taxon>
        <taxon>Sphagnurus</taxon>
    </lineage>
</organism>
<accession>A0A9P7GL79</accession>
<dbReference type="GO" id="GO:0034227">
    <property type="term" value="P:tRNA thio-modification"/>
    <property type="evidence" value="ECO:0007669"/>
    <property type="project" value="UniProtKB-UniRule"/>
</dbReference>
<comment type="function">
    <text evidence="5">Acts as a sulfur carrier required for 2-thiolation of mcm(5)S(2)U at tRNA wobble positions of cytosolic tRNA(Lys), tRNA(Glu) and tRNA(Gln). Serves as sulfur donor in tRNA 2-thiolation reaction by being thiocarboxylated (-COSH) at its C-terminus by the MOCS3 homolog UBA4. The sulfur is then transferred to tRNA to form 2-thiolation of mcm(5)S(2)U. Prior mcm(5) tRNA modification by the elongator complex is required for 2-thiolation. Also acts as a ubiquitin-like protein (UBL) that is covalently conjugated via an isopeptide bond to lysine residues of target proteins such as AHP1. The thiocarboxylated form serves as substrate for conjugation and oxidative stress specifically induces the formation of UBL-protein conjugates.</text>
</comment>
<evidence type="ECO:0000313" key="8">
    <source>
        <dbReference type="Proteomes" id="UP000717328"/>
    </source>
</evidence>
<keyword evidence="3 5" id="KW-0819">tRNA processing</keyword>
<comment type="pathway">
    <text evidence="5 6">tRNA modification; 5-methoxycarbonylmethyl-2-thiouridine-tRNA biosynthesis.</text>
</comment>
<dbReference type="SUPFAM" id="SSF54285">
    <property type="entry name" value="MoaD/ThiS"/>
    <property type="match status" value="1"/>
</dbReference>
<dbReference type="OrthoDB" id="10248987at2759"/>
<sequence length="104" mass="11598">MTTISVKVEFSGGLELLFSNQRSHAVTIPSTDPTDSAPTNLQYLITYLRDNLLKERVELFVENETVRPGILVLVNDTDWELEGEGDYVLKDGDEIVFISTLHGG</sequence>
<reference evidence="7" key="1">
    <citation type="submission" date="2021-02" db="EMBL/GenBank/DDBJ databases">
        <authorList>
            <person name="Nieuwenhuis M."/>
            <person name="Van De Peppel L.J.J."/>
        </authorList>
    </citation>
    <scope>NUCLEOTIDE SEQUENCE</scope>
    <source>
        <strain evidence="7">D49</strain>
    </source>
</reference>
<reference evidence="7" key="2">
    <citation type="submission" date="2021-10" db="EMBL/GenBank/DDBJ databases">
        <title>Phylogenomics reveals ancestral predisposition of the termite-cultivated fungus Termitomyces towards a domesticated lifestyle.</title>
        <authorList>
            <person name="Auxier B."/>
            <person name="Grum-Grzhimaylo A."/>
            <person name="Cardenas M.E."/>
            <person name="Lodge J.D."/>
            <person name="Laessoe T."/>
            <person name="Pedersen O."/>
            <person name="Smith M.E."/>
            <person name="Kuyper T.W."/>
            <person name="Franco-Molano E.A."/>
            <person name="Baroni T.J."/>
            <person name="Aanen D.K."/>
        </authorList>
    </citation>
    <scope>NUCLEOTIDE SEQUENCE</scope>
    <source>
        <strain evidence="7">D49</strain>
    </source>
</reference>
<feature type="cross-link" description="Glycyl lysine isopeptide (Gly-Lys) (interchain with K-? in acceptor proteins)" evidence="5">
    <location>
        <position position="104"/>
    </location>
</feature>
<dbReference type="PANTHER" id="PTHR14986">
    <property type="entry name" value="RURM1 PROTEIN"/>
    <property type="match status" value="1"/>
</dbReference>
<comment type="PTM">
    <text evidence="5">C-terminal thiocarboxylation occurs in 2 steps, it is first acyl-adenylated (-COAMP) via the hesA/moeB/thiF part of UBA4, then thiocarboxylated (-COSH) via the rhodanese domain of UBA4.</text>
</comment>
<proteinExistence type="inferred from homology"/>
<dbReference type="AlphaFoldDB" id="A0A9P7GL79"/>
<keyword evidence="4 5" id="KW-0833">Ubl conjugation pathway</keyword>
<dbReference type="EMBL" id="JABCKI010000165">
    <property type="protein sequence ID" value="KAG5652071.1"/>
    <property type="molecule type" value="Genomic_DNA"/>
</dbReference>
<dbReference type="InterPro" id="IPR012675">
    <property type="entry name" value="Beta-grasp_dom_sf"/>
</dbReference>
<dbReference type="HAMAP" id="MF_03048">
    <property type="entry name" value="Urm1"/>
    <property type="match status" value="1"/>
</dbReference>
<keyword evidence="8" id="KW-1185">Reference proteome</keyword>
<name>A0A9P7GL79_9AGAR</name>
<gene>
    <name evidence="5 7" type="primary">URM1</name>
    <name evidence="7" type="ORF">H0H81_006426</name>
</gene>